<gene>
    <name evidence="5" type="ORF">BD410DRAFT_853758</name>
</gene>
<dbReference type="InterPro" id="IPR023578">
    <property type="entry name" value="Ras_GEF_dom_sf"/>
</dbReference>
<organism evidence="5 6">
    <name type="scientific">Rickenella mellea</name>
    <dbReference type="NCBI Taxonomy" id="50990"/>
    <lineage>
        <taxon>Eukaryota</taxon>
        <taxon>Fungi</taxon>
        <taxon>Dikarya</taxon>
        <taxon>Basidiomycota</taxon>
        <taxon>Agaricomycotina</taxon>
        <taxon>Agaricomycetes</taxon>
        <taxon>Hymenochaetales</taxon>
        <taxon>Rickenellaceae</taxon>
        <taxon>Rickenella</taxon>
    </lineage>
</organism>
<dbReference type="Pfam" id="PF00617">
    <property type="entry name" value="RasGEF"/>
    <property type="match status" value="1"/>
</dbReference>
<name>A0A4Y7PKE7_9AGAM</name>
<dbReference type="InterPro" id="IPR019804">
    <property type="entry name" value="Ras_G-nucl-exch_fac_CS"/>
</dbReference>
<evidence type="ECO:0000259" key="4">
    <source>
        <dbReference type="PROSITE" id="PS50212"/>
    </source>
</evidence>
<proteinExistence type="predicted"/>
<feature type="domain" description="N-terminal Ras-GEF" evidence="4">
    <location>
        <begin position="80"/>
        <end position="210"/>
    </location>
</feature>
<dbReference type="STRING" id="50990.A0A4Y7PKE7"/>
<dbReference type="GO" id="GO:0005886">
    <property type="term" value="C:plasma membrane"/>
    <property type="evidence" value="ECO:0007669"/>
    <property type="project" value="TreeGrafter"/>
</dbReference>
<dbReference type="GO" id="GO:0007265">
    <property type="term" value="P:Ras protein signal transduction"/>
    <property type="evidence" value="ECO:0007669"/>
    <property type="project" value="TreeGrafter"/>
</dbReference>
<feature type="domain" description="Ras-GEF" evidence="3">
    <location>
        <begin position="247"/>
        <end position="484"/>
    </location>
</feature>
<dbReference type="PANTHER" id="PTHR23113">
    <property type="entry name" value="GUANINE NUCLEOTIDE EXCHANGE FACTOR"/>
    <property type="match status" value="1"/>
</dbReference>
<dbReference type="CDD" id="cd00155">
    <property type="entry name" value="RasGEF"/>
    <property type="match status" value="1"/>
</dbReference>
<protein>
    <submittedName>
        <fullName evidence="5">Ras GEF</fullName>
    </submittedName>
</protein>
<dbReference type="CDD" id="cd06224">
    <property type="entry name" value="REM"/>
    <property type="match status" value="1"/>
</dbReference>
<dbReference type="InterPro" id="IPR036964">
    <property type="entry name" value="RASGEF_cat_dom_sf"/>
</dbReference>
<keyword evidence="6" id="KW-1185">Reference proteome</keyword>
<dbReference type="VEuPathDB" id="FungiDB:BD410DRAFT_853758"/>
<dbReference type="PROSITE" id="PS50212">
    <property type="entry name" value="RASGEF_NTER"/>
    <property type="match status" value="1"/>
</dbReference>
<reference evidence="5 6" key="1">
    <citation type="submission" date="2018-06" db="EMBL/GenBank/DDBJ databases">
        <title>A transcriptomic atlas of mushroom development highlights an independent origin of complex multicellularity.</title>
        <authorList>
            <consortium name="DOE Joint Genome Institute"/>
            <person name="Krizsan K."/>
            <person name="Almasi E."/>
            <person name="Merenyi Z."/>
            <person name="Sahu N."/>
            <person name="Viragh M."/>
            <person name="Koszo T."/>
            <person name="Mondo S."/>
            <person name="Kiss B."/>
            <person name="Balint B."/>
            <person name="Kues U."/>
            <person name="Barry K."/>
            <person name="Hegedus J.C."/>
            <person name="Henrissat B."/>
            <person name="Johnson J."/>
            <person name="Lipzen A."/>
            <person name="Ohm R."/>
            <person name="Nagy I."/>
            <person name="Pangilinan J."/>
            <person name="Yan J."/>
            <person name="Xiong Y."/>
            <person name="Grigoriev I.V."/>
            <person name="Hibbett D.S."/>
            <person name="Nagy L.G."/>
        </authorList>
    </citation>
    <scope>NUCLEOTIDE SEQUENCE [LARGE SCALE GENOMIC DNA]</scope>
    <source>
        <strain evidence="5 6">SZMC22713</strain>
    </source>
</reference>
<dbReference type="SUPFAM" id="SSF48366">
    <property type="entry name" value="Ras GEF"/>
    <property type="match status" value="1"/>
</dbReference>
<dbReference type="Gene3D" id="1.10.840.10">
    <property type="entry name" value="Ras guanine-nucleotide exchange factors catalytic domain"/>
    <property type="match status" value="1"/>
</dbReference>
<keyword evidence="1 2" id="KW-0344">Guanine-nucleotide releasing factor</keyword>
<sequence>MALSRQNVAQANFNLTPRGVCSSPSTLSFFIYHVSEQPLSGAATIFRKLRAPEYIATATDNLKEWYLRPTYCRDEILTDQDGGIRGGTLLALIELLTTHEYRDPIFIKTFFLTYKSFTNLNELFDLLVARFNIQAPESLDPYELEEWICVKQTVVRFHVINSFKTIVTNSEEFHKDDFYILERMKDFCVSPDAVKLRASKHLLDLIERAQAGGDSLVQMTAVSSLAPTPPIQPKVSRFLNLQSLEVDALEMARQLTILESRFYNKIRAAECLKRALEPNRVGEHHDHIADVIQVSNMITCWVANTVLQQKDSRRRARTAKHFILIADHCRTLNNFSTMVAIMSCLNSPPIRRLKRTWDHFDSKCMSQLGTCEMNLDSSNNFCNYRSTLAKINPPCIPFIGVYLIDLAIIQNGSKDYLQPDVINFGKLQKTAEVVHEIKHWQSTKFNLTPIPVVLDFIEESLASFHDARDWNEYFWNMSLERESDAIGQENET</sequence>
<evidence type="ECO:0000256" key="2">
    <source>
        <dbReference type="PROSITE-ProRule" id="PRU00168"/>
    </source>
</evidence>
<dbReference type="InterPro" id="IPR000651">
    <property type="entry name" value="Ras-like_Gua-exchang_fac_N"/>
</dbReference>
<dbReference type="PANTHER" id="PTHR23113:SF368">
    <property type="entry name" value="CELL DIVISION CONTROL PROTEIN 25"/>
    <property type="match status" value="1"/>
</dbReference>
<dbReference type="InterPro" id="IPR008937">
    <property type="entry name" value="Ras-like_GEF"/>
</dbReference>
<dbReference type="GO" id="GO:0005085">
    <property type="term" value="F:guanyl-nucleotide exchange factor activity"/>
    <property type="evidence" value="ECO:0007669"/>
    <property type="project" value="UniProtKB-KW"/>
</dbReference>
<evidence type="ECO:0000259" key="3">
    <source>
        <dbReference type="PROSITE" id="PS50009"/>
    </source>
</evidence>
<evidence type="ECO:0000313" key="5">
    <source>
        <dbReference type="EMBL" id="TDL15516.1"/>
    </source>
</evidence>
<accession>A0A4Y7PKE7</accession>
<dbReference type="Proteomes" id="UP000294933">
    <property type="component" value="Unassembled WGS sequence"/>
</dbReference>
<evidence type="ECO:0000256" key="1">
    <source>
        <dbReference type="ARBA" id="ARBA00022658"/>
    </source>
</evidence>
<evidence type="ECO:0000313" key="6">
    <source>
        <dbReference type="Proteomes" id="UP000294933"/>
    </source>
</evidence>
<dbReference type="InterPro" id="IPR001895">
    <property type="entry name" value="RASGEF_cat_dom"/>
</dbReference>
<dbReference type="SMART" id="SM00229">
    <property type="entry name" value="RasGEFN"/>
    <property type="match status" value="1"/>
</dbReference>
<dbReference type="EMBL" id="ML170272">
    <property type="protein sequence ID" value="TDL15516.1"/>
    <property type="molecule type" value="Genomic_DNA"/>
</dbReference>
<dbReference type="PROSITE" id="PS00720">
    <property type="entry name" value="RASGEF"/>
    <property type="match status" value="1"/>
</dbReference>
<dbReference type="PROSITE" id="PS50009">
    <property type="entry name" value="RASGEF_CAT"/>
    <property type="match status" value="1"/>
</dbReference>
<dbReference type="Pfam" id="PF00618">
    <property type="entry name" value="RasGEF_N"/>
    <property type="match status" value="1"/>
</dbReference>
<dbReference type="OrthoDB" id="28357at2759"/>
<dbReference type="SMART" id="SM00147">
    <property type="entry name" value="RasGEF"/>
    <property type="match status" value="1"/>
</dbReference>
<dbReference type="Gene3D" id="1.20.870.10">
    <property type="entry name" value="Son of sevenless (SoS) protein Chain: S domain 1"/>
    <property type="match status" value="1"/>
</dbReference>
<dbReference type="AlphaFoldDB" id="A0A4Y7PKE7"/>